<keyword evidence="3" id="KW-0547">Nucleotide-binding</keyword>
<evidence type="ECO:0000256" key="1">
    <source>
        <dbReference type="ARBA" id="ARBA00008072"/>
    </source>
</evidence>
<dbReference type="GO" id="GO:0000166">
    <property type="term" value="F:nucleotide binding"/>
    <property type="evidence" value="ECO:0007669"/>
    <property type="project" value="UniProtKB-KW"/>
</dbReference>
<sequence>MAPPTQTAIVQIAKGDSSEIPLVVSKSAPIPQVQSENHVLVKVLAVALNPNDHKMVTHFNTAGSIAGCDFCGVVASSNAPLGLTEGTRVCGALFPYSPADPDNGSFAQYCVVDARLLVKVPDTWSDLEAASLGVGWSTISLAFSDPNALGLEGLPTKPTHQNKEPVLVYGGGTASGTLACQLLKLMNYTPIAIASNRSAELATEYGAAGTASYTSKDCVDTVKSIAGKPIRKVLDCITDAESAAMCYSAMARTGGNYACLEECPEAWRSRRIVKVKEVMGFQVLGVDINLGDSTYTRLGDQKLFTIGTQWAREFETLMATGQLKAHPLRELPGGFDAIIEGLNMLRKGEVRGQKLVVKIPQN</sequence>
<dbReference type="Pfam" id="PF00107">
    <property type="entry name" value="ADH_zinc_N"/>
    <property type="match status" value="1"/>
</dbReference>
<dbReference type="GO" id="GO:0016651">
    <property type="term" value="F:oxidoreductase activity, acting on NAD(P)H"/>
    <property type="evidence" value="ECO:0007669"/>
    <property type="project" value="InterPro"/>
</dbReference>
<dbReference type="InterPro" id="IPR047122">
    <property type="entry name" value="Trans-enoyl_RdTase-like"/>
</dbReference>
<comment type="subunit">
    <text evidence="2">Monomer.</text>
</comment>
<dbReference type="Gene3D" id="3.40.50.720">
    <property type="entry name" value="NAD(P)-binding Rossmann-like Domain"/>
    <property type="match status" value="1"/>
</dbReference>
<dbReference type="PANTHER" id="PTHR45348">
    <property type="entry name" value="HYPOTHETICAL OXIDOREDUCTASE (EUROFUNG)"/>
    <property type="match status" value="1"/>
</dbReference>
<evidence type="ECO:0000256" key="2">
    <source>
        <dbReference type="ARBA" id="ARBA00011245"/>
    </source>
</evidence>
<organism evidence="7">
    <name type="scientific">Emericella variicolor</name>
    <name type="common">Aspergillus stellatus</name>
    <dbReference type="NCBI Taxonomy" id="1549217"/>
    <lineage>
        <taxon>Eukaryota</taxon>
        <taxon>Fungi</taxon>
        <taxon>Dikarya</taxon>
        <taxon>Ascomycota</taxon>
        <taxon>Pezizomycotina</taxon>
        <taxon>Eurotiomycetes</taxon>
        <taxon>Eurotiomycetidae</taxon>
        <taxon>Eurotiales</taxon>
        <taxon>Aspergillaceae</taxon>
        <taxon>Aspergillus</taxon>
        <taxon>Aspergillus subgen. Nidulantes</taxon>
    </lineage>
</organism>
<dbReference type="InterPro" id="IPR036291">
    <property type="entry name" value="NAD(P)-bd_dom_sf"/>
</dbReference>
<evidence type="ECO:0000313" key="7">
    <source>
        <dbReference type="EMBL" id="BBM05074.1"/>
    </source>
</evidence>
<evidence type="ECO:0000256" key="4">
    <source>
        <dbReference type="ARBA" id="ARBA00022857"/>
    </source>
</evidence>
<dbReference type="InterPro" id="IPR013154">
    <property type="entry name" value="ADH-like_N"/>
</dbReference>
<dbReference type="CDD" id="cd08249">
    <property type="entry name" value="enoyl_reductase_like"/>
    <property type="match status" value="1"/>
</dbReference>
<dbReference type="PANTHER" id="PTHR45348:SF1">
    <property type="entry name" value="TRANS-ENOYL REDUCTASE STHE"/>
    <property type="match status" value="1"/>
</dbReference>
<evidence type="ECO:0000256" key="3">
    <source>
        <dbReference type="ARBA" id="ARBA00022741"/>
    </source>
</evidence>
<dbReference type="EMBL" id="LC492132">
    <property type="protein sequence ID" value="BBM05074.1"/>
    <property type="molecule type" value="Genomic_DNA"/>
</dbReference>
<evidence type="ECO:0000256" key="5">
    <source>
        <dbReference type="ARBA" id="ARBA00023002"/>
    </source>
</evidence>
<proteinExistence type="inferred from homology"/>
<dbReference type="SUPFAM" id="SSF51735">
    <property type="entry name" value="NAD(P)-binding Rossmann-fold domains"/>
    <property type="match status" value="1"/>
</dbReference>
<reference evidence="7" key="1">
    <citation type="journal article" date="2019" name="Bioorg. Med. Chem. Lett.">
        <title>Functional expression of a highly-reducing polyketide synthase of Emericella variecolor IFM42010, an asteltoxin-producing strain, resulted in production of two polyenoic beta-ketolactones with opposite stereochemistry.</title>
        <authorList>
            <person name="Hashimoto M."/>
            <person name="Ichijo H."/>
            <person name="Fujiwara K."/>
            <person name="Sugasawa H."/>
            <person name="Abo S."/>
            <person name="Matsudo K."/>
            <person name="Uchiyama N."/>
            <person name="Goda Y."/>
            <person name="Fujii I."/>
        </authorList>
    </citation>
    <scope>NUCLEOTIDE SEQUENCE</scope>
    <source>
        <strain evidence="7">IFM 42010</strain>
    </source>
</reference>
<protein>
    <submittedName>
        <fullName evidence="7">Putative oxidoreductase</fullName>
    </submittedName>
</protein>
<keyword evidence="4" id="KW-0521">NADP</keyword>
<feature type="domain" description="Enoyl reductase (ER)" evidence="6">
    <location>
        <begin position="15"/>
        <end position="357"/>
    </location>
</feature>
<dbReference type="InterPro" id="IPR013149">
    <property type="entry name" value="ADH-like_C"/>
</dbReference>
<comment type="similarity">
    <text evidence="1">Belongs to the zinc-containing alcohol dehydrogenase family.</text>
</comment>
<evidence type="ECO:0000259" key="6">
    <source>
        <dbReference type="SMART" id="SM00829"/>
    </source>
</evidence>
<accession>A0A679DRL6</accession>
<dbReference type="SUPFAM" id="SSF50129">
    <property type="entry name" value="GroES-like"/>
    <property type="match status" value="1"/>
</dbReference>
<dbReference type="AlphaFoldDB" id="A0A679DRL6"/>
<keyword evidence="5" id="KW-0560">Oxidoreductase</keyword>
<dbReference type="Pfam" id="PF08240">
    <property type="entry name" value="ADH_N"/>
    <property type="match status" value="1"/>
</dbReference>
<name>A0A679DRL6_EMEVA</name>
<dbReference type="InterPro" id="IPR020843">
    <property type="entry name" value="ER"/>
</dbReference>
<dbReference type="SMART" id="SM00829">
    <property type="entry name" value="PKS_ER"/>
    <property type="match status" value="1"/>
</dbReference>
<dbReference type="Gene3D" id="3.90.180.10">
    <property type="entry name" value="Medium-chain alcohol dehydrogenases, catalytic domain"/>
    <property type="match status" value="1"/>
</dbReference>
<dbReference type="InterPro" id="IPR011032">
    <property type="entry name" value="GroES-like_sf"/>
</dbReference>